<reference evidence="3" key="1">
    <citation type="journal article" date="2019" name="Int. J. Syst. Evol. Microbiol.">
        <title>The Global Catalogue of Microorganisms (GCM) 10K type strain sequencing project: providing services to taxonomists for standard genome sequencing and annotation.</title>
        <authorList>
            <consortium name="The Broad Institute Genomics Platform"/>
            <consortium name="The Broad Institute Genome Sequencing Center for Infectious Disease"/>
            <person name="Wu L."/>
            <person name="Ma J."/>
        </authorList>
    </citation>
    <scope>NUCLEOTIDE SEQUENCE [LARGE SCALE GENOMIC DNA]</scope>
    <source>
        <strain evidence="3">CECT 8531</strain>
    </source>
</reference>
<gene>
    <name evidence="2" type="ORF">ACFOWX_11525</name>
</gene>
<dbReference type="InterPro" id="IPR001466">
    <property type="entry name" value="Beta-lactam-related"/>
</dbReference>
<dbReference type="EC" id="3.-.-.-" evidence="2"/>
<dbReference type="EMBL" id="JBHSDH010000013">
    <property type="protein sequence ID" value="MFC4293044.1"/>
    <property type="molecule type" value="Genomic_DNA"/>
</dbReference>
<dbReference type="PANTHER" id="PTHR43283">
    <property type="entry name" value="BETA-LACTAMASE-RELATED"/>
    <property type="match status" value="1"/>
</dbReference>
<dbReference type="Proteomes" id="UP001595887">
    <property type="component" value="Unassembled WGS sequence"/>
</dbReference>
<dbReference type="InterPro" id="IPR050789">
    <property type="entry name" value="Diverse_Enzym_Activities"/>
</dbReference>
<dbReference type="GO" id="GO:0016787">
    <property type="term" value="F:hydrolase activity"/>
    <property type="evidence" value="ECO:0007669"/>
    <property type="project" value="UniProtKB-KW"/>
</dbReference>
<dbReference type="Pfam" id="PF00144">
    <property type="entry name" value="Beta-lactamase"/>
    <property type="match status" value="1"/>
</dbReference>
<dbReference type="InterPro" id="IPR012338">
    <property type="entry name" value="Beta-lactam/transpept-like"/>
</dbReference>
<keyword evidence="2" id="KW-0378">Hydrolase</keyword>
<proteinExistence type="predicted"/>
<dbReference type="SUPFAM" id="SSF56601">
    <property type="entry name" value="beta-lactamase/transpeptidase-like"/>
    <property type="match status" value="1"/>
</dbReference>
<feature type="domain" description="Beta-lactamase-related" evidence="1">
    <location>
        <begin position="22"/>
        <end position="332"/>
    </location>
</feature>
<keyword evidence="3" id="KW-1185">Reference proteome</keyword>
<dbReference type="Gene3D" id="3.40.710.10">
    <property type="entry name" value="DD-peptidase/beta-lactamase superfamily"/>
    <property type="match status" value="1"/>
</dbReference>
<name>A0ABV8RJT6_9SPHN</name>
<evidence type="ECO:0000313" key="2">
    <source>
        <dbReference type="EMBL" id="MFC4293044.1"/>
    </source>
</evidence>
<accession>A0ABV8RJT6</accession>
<sequence length="360" mass="38950">MTSQPILPAPAPVSGSVQPARVSLRVTPDGKLFSKISGHAGTMDRMVAADDPVRIASISKLVTALGVMVLVDDATLDLDRDVGDYLGQPFRNPNFPDRPISLRMLLSHTSGLRDGGEYFLPLDGKWTDLVAGRAAWDSAHPPGEYFSYANLNSPIVAVIMERATGERFDHLMQRLVMKPLGLNACFNWSGCDVISRQQAVTLLRPDGELAKDAPWTQSEEECVFVAATNGGCDIRLYVTGENGSSFGPQGGLRISARDLLKVANVLTNRGAPLFSEKSFSEMTKPYWRFDGQNGDVEGGAFHAYGLGIDIQPGGWIGHVGDAFGLRAGLWVNQGSGEKRVQFVTMVDEKLPVGRCLDNCP</sequence>
<organism evidence="2 3">
    <name type="scientific">Sphingorhabdus arenilitoris</name>
    <dbReference type="NCBI Taxonomy" id="1490041"/>
    <lineage>
        <taxon>Bacteria</taxon>
        <taxon>Pseudomonadati</taxon>
        <taxon>Pseudomonadota</taxon>
        <taxon>Alphaproteobacteria</taxon>
        <taxon>Sphingomonadales</taxon>
        <taxon>Sphingomonadaceae</taxon>
        <taxon>Sphingorhabdus</taxon>
    </lineage>
</organism>
<dbReference type="PANTHER" id="PTHR43283:SF3">
    <property type="entry name" value="BETA-LACTAMASE FAMILY PROTEIN (AFU_ORTHOLOGUE AFUA_5G07500)"/>
    <property type="match status" value="1"/>
</dbReference>
<comment type="caution">
    <text evidence="2">The sequence shown here is derived from an EMBL/GenBank/DDBJ whole genome shotgun (WGS) entry which is preliminary data.</text>
</comment>
<evidence type="ECO:0000313" key="3">
    <source>
        <dbReference type="Proteomes" id="UP001595887"/>
    </source>
</evidence>
<dbReference type="RefSeq" id="WP_381424231.1">
    <property type="nucleotide sequence ID" value="NZ_JBHSDH010000013.1"/>
</dbReference>
<protein>
    <submittedName>
        <fullName evidence="2">Serine hydrolase domain-containing protein</fullName>
        <ecNumber evidence="2">3.-.-.-</ecNumber>
    </submittedName>
</protein>
<evidence type="ECO:0000259" key="1">
    <source>
        <dbReference type="Pfam" id="PF00144"/>
    </source>
</evidence>